<evidence type="ECO:0000313" key="1">
    <source>
        <dbReference type="EMBL" id="KAJ6262303.1"/>
    </source>
</evidence>
<comment type="caution">
    <text evidence="1">The sequence shown here is derived from an EMBL/GenBank/DDBJ whole genome shotgun (WGS) entry which is preliminary data.</text>
</comment>
<evidence type="ECO:0000313" key="2">
    <source>
        <dbReference type="Proteomes" id="UP001221413"/>
    </source>
</evidence>
<proteinExistence type="predicted"/>
<reference evidence="1" key="1">
    <citation type="submission" date="2023-01" db="EMBL/GenBank/DDBJ databases">
        <title>The chitinases involved in constricting ring structure development in the nematode-trapping fungus Drechslerella dactyloides.</title>
        <authorList>
            <person name="Wang R."/>
            <person name="Zhang L."/>
            <person name="Tang P."/>
            <person name="Li S."/>
            <person name="Liang L."/>
        </authorList>
    </citation>
    <scope>NUCLEOTIDE SEQUENCE</scope>
    <source>
        <strain evidence="1">YMF1.00031</strain>
    </source>
</reference>
<gene>
    <name evidence="1" type="ORF">Dda_3110</name>
</gene>
<dbReference type="EMBL" id="JAQGDS010000003">
    <property type="protein sequence ID" value="KAJ6262303.1"/>
    <property type="molecule type" value="Genomic_DNA"/>
</dbReference>
<dbReference type="AlphaFoldDB" id="A0AAD6J0R3"/>
<accession>A0AAD6J0R3</accession>
<dbReference type="Proteomes" id="UP001221413">
    <property type="component" value="Unassembled WGS sequence"/>
</dbReference>
<organism evidence="1 2">
    <name type="scientific">Drechslerella dactyloides</name>
    <name type="common">Nematode-trapping fungus</name>
    <name type="synonym">Arthrobotrys dactyloides</name>
    <dbReference type="NCBI Taxonomy" id="74499"/>
    <lineage>
        <taxon>Eukaryota</taxon>
        <taxon>Fungi</taxon>
        <taxon>Dikarya</taxon>
        <taxon>Ascomycota</taxon>
        <taxon>Pezizomycotina</taxon>
        <taxon>Orbiliomycetes</taxon>
        <taxon>Orbiliales</taxon>
        <taxon>Orbiliaceae</taxon>
        <taxon>Drechslerella</taxon>
    </lineage>
</organism>
<sequence length="66" mass="7313">MTTIYQRTFVPEPTEDDYIPLPTRSTSDAAANHRVATAAGQQGDEKSIDESAPYHYIIPEGMQTID</sequence>
<protein>
    <submittedName>
        <fullName evidence="1">Uncharacterized protein</fullName>
    </submittedName>
</protein>
<name>A0AAD6J0R3_DREDA</name>
<keyword evidence="2" id="KW-1185">Reference proteome</keyword>